<keyword evidence="4" id="KW-0812">Transmembrane</keyword>
<reference evidence="7" key="1">
    <citation type="submission" date="2025-08" db="UniProtKB">
        <authorList>
            <consortium name="RefSeq"/>
        </authorList>
    </citation>
    <scope>IDENTIFICATION</scope>
</reference>
<keyword evidence="4" id="KW-1133">Transmembrane helix</keyword>
<feature type="transmembrane region" description="Helical" evidence="4">
    <location>
        <begin position="162"/>
        <end position="183"/>
    </location>
</feature>
<dbReference type="Gene3D" id="2.60.120.290">
    <property type="entry name" value="Spermadhesin, CUB domain"/>
    <property type="match status" value="1"/>
</dbReference>
<dbReference type="InterPro" id="IPR035914">
    <property type="entry name" value="Sperma_CUB_dom_sf"/>
</dbReference>
<dbReference type="Proteomes" id="UP000694888">
    <property type="component" value="Unplaced"/>
</dbReference>
<dbReference type="Pfam" id="PF00431">
    <property type="entry name" value="CUB"/>
    <property type="match status" value="1"/>
</dbReference>
<evidence type="ECO:0000259" key="5">
    <source>
        <dbReference type="PROSITE" id="PS01180"/>
    </source>
</evidence>
<name>A0ABM0J9Z9_APLCA</name>
<accession>A0ABM0J9Z9</accession>
<gene>
    <name evidence="7" type="primary">LOC101855683</name>
</gene>
<evidence type="ECO:0000256" key="4">
    <source>
        <dbReference type="SAM" id="Phobius"/>
    </source>
</evidence>
<evidence type="ECO:0000256" key="3">
    <source>
        <dbReference type="SAM" id="MobiDB-lite"/>
    </source>
</evidence>
<keyword evidence="4" id="KW-0472">Membrane</keyword>
<protein>
    <submittedName>
        <fullName evidence="7">Uncharacterized protein LOC101855683</fullName>
    </submittedName>
</protein>
<evidence type="ECO:0000313" key="6">
    <source>
        <dbReference type="Proteomes" id="UP000694888"/>
    </source>
</evidence>
<feature type="region of interest" description="Disordered" evidence="3">
    <location>
        <begin position="196"/>
        <end position="215"/>
    </location>
</feature>
<comment type="caution">
    <text evidence="2">Lacks conserved residue(s) required for the propagation of feature annotation.</text>
</comment>
<sequence>MDLGYDKRGSVRFLWGICLVLSWTAVSLEASCISGVHELWAYSNPSTETFKDKYKEYVTSDKGEICRWIITASDKDEVVKISFPSYKLKVTNDGDKVPDCVMIYDGPSREADILAEICDGAPDEYESSGREMFVVYQRGDVEGTRSFTLKYSSKEVLTKEKIIRIAGGVGGVLAAVGLTYVVFRATRCCACLRSKRGGSEPNLSESHQESTRLTVVGVPSPETETDVAASNNNNNNSNNGRSGAAAVRTENNGAGASGSGQGSDSDSLHEMNEPPPSYESLYLTEQGITPPEYTPPQHQERHPPRRVHTFN</sequence>
<dbReference type="SUPFAM" id="SSF49854">
    <property type="entry name" value="Spermadhesin, CUB domain"/>
    <property type="match status" value="1"/>
</dbReference>
<keyword evidence="6" id="KW-1185">Reference proteome</keyword>
<dbReference type="GeneID" id="101855683"/>
<evidence type="ECO:0000313" key="7">
    <source>
        <dbReference type="RefSeq" id="XP_005088870.2"/>
    </source>
</evidence>
<dbReference type="CDD" id="cd00041">
    <property type="entry name" value="CUB"/>
    <property type="match status" value="1"/>
</dbReference>
<keyword evidence="1" id="KW-1015">Disulfide bond</keyword>
<evidence type="ECO:0000256" key="2">
    <source>
        <dbReference type="PROSITE-ProRule" id="PRU00059"/>
    </source>
</evidence>
<proteinExistence type="predicted"/>
<feature type="compositionally biased region" description="Low complexity" evidence="3">
    <location>
        <begin position="228"/>
        <end position="246"/>
    </location>
</feature>
<dbReference type="PROSITE" id="PS01180">
    <property type="entry name" value="CUB"/>
    <property type="match status" value="1"/>
</dbReference>
<evidence type="ECO:0000256" key="1">
    <source>
        <dbReference type="ARBA" id="ARBA00023157"/>
    </source>
</evidence>
<feature type="transmembrane region" description="Helical" evidence="4">
    <location>
        <begin position="12"/>
        <end position="36"/>
    </location>
</feature>
<feature type="region of interest" description="Disordered" evidence="3">
    <location>
        <begin position="222"/>
        <end position="311"/>
    </location>
</feature>
<dbReference type="RefSeq" id="XP_005088870.2">
    <property type="nucleotide sequence ID" value="XM_005088813.3"/>
</dbReference>
<feature type="domain" description="CUB" evidence="5">
    <location>
        <begin position="32"/>
        <end position="154"/>
    </location>
</feature>
<dbReference type="InterPro" id="IPR000859">
    <property type="entry name" value="CUB_dom"/>
</dbReference>
<organism evidence="6 7">
    <name type="scientific">Aplysia californica</name>
    <name type="common">California sea hare</name>
    <dbReference type="NCBI Taxonomy" id="6500"/>
    <lineage>
        <taxon>Eukaryota</taxon>
        <taxon>Metazoa</taxon>
        <taxon>Spiralia</taxon>
        <taxon>Lophotrochozoa</taxon>
        <taxon>Mollusca</taxon>
        <taxon>Gastropoda</taxon>
        <taxon>Heterobranchia</taxon>
        <taxon>Euthyneura</taxon>
        <taxon>Tectipleura</taxon>
        <taxon>Aplysiida</taxon>
        <taxon>Aplysioidea</taxon>
        <taxon>Aplysiidae</taxon>
        <taxon>Aplysia</taxon>
    </lineage>
</organism>